<dbReference type="EMBL" id="CP022129">
    <property type="protein sequence ID" value="ASF47522.1"/>
    <property type="molecule type" value="Genomic_DNA"/>
</dbReference>
<keyword evidence="3" id="KW-1185">Reference proteome</keyword>
<evidence type="ECO:0000313" key="2">
    <source>
        <dbReference type="EMBL" id="ASF47522.1"/>
    </source>
</evidence>
<accession>A0A1Z4C1W2</accession>
<dbReference type="AlphaFoldDB" id="A0A1Z4C1W2"/>
<protein>
    <submittedName>
        <fullName evidence="2">Uncharacterized protein</fullName>
    </submittedName>
</protein>
<evidence type="ECO:0000256" key="1">
    <source>
        <dbReference type="SAM" id="MobiDB-lite"/>
    </source>
</evidence>
<reference evidence="2 3" key="1">
    <citation type="submission" date="2017-06" db="EMBL/GenBank/DDBJ databases">
        <title>Genome Sequencing of the methanotroph Methylovulum psychrotolerants str. HV10-M2 isolated from a high-altitude environment.</title>
        <authorList>
            <person name="Mateos-Rivera A."/>
        </authorList>
    </citation>
    <scope>NUCLEOTIDE SEQUENCE [LARGE SCALE GENOMIC DNA]</scope>
    <source>
        <strain evidence="2 3">HV10_M2</strain>
    </source>
</reference>
<proteinExistence type="predicted"/>
<organism evidence="2 3">
    <name type="scientific">Methylovulum psychrotolerans</name>
    <dbReference type="NCBI Taxonomy" id="1704499"/>
    <lineage>
        <taxon>Bacteria</taxon>
        <taxon>Pseudomonadati</taxon>
        <taxon>Pseudomonadota</taxon>
        <taxon>Gammaproteobacteria</taxon>
        <taxon>Methylococcales</taxon>
        <taxon>Methylococcaceae</taxon>
        <taxon>Methylovulum</taxon>
    </lineage>
</organism>
<evidence type="ECO:0000313" key="3">
    <source>
        <dbReference type="Proteomes" id="UP000197019"/>
    </source>
</evidence>
<name>A0A1Z4C1W2_9GAMM</name>
<sequence length="72" mass="7664">MPRRASQVLSGSARIPIGHKGARQGCRASAEGQEAPSAYPRQNREAQEEAATGPPFLWILSFRLQGCTPSGA</sequence>
<feature type="region of interest" description="Disordered" evidence="1">
    <location>
        <begin position="1"/>
        <end position="52"/>
    </location>
</feature>
<gene>
    <name evidence="2" type="ORF">CEK71_16440</name>
</gene>
<dbReference type="Proteomes" id="UP000197019">
    <property type="component" value="Chromosome"/>
</dbReference>
<dbReference type="KEGG" id="mpsy:CEK71_16440"/>